<dbReference type="InterPro" id="IPR036249">
    <property type="entry name" value="Thioredoxin-like_sf"/>
</dbReference>
<name>A0AAP5BN27_9BURK</name>
<dbReference type="Proteomes" id="UP001242288">
    <property type="component" value="Unassembled WGS sequence"/>
</dbReference>
<evidence type="ECO:0000313" key="5">
    <source>
        <dbReference type="Proteomes" id="UP001242288"/>
    </source>
</evidence>
<dbReference type="GO" id="GO:0016491">
    <property type="term" value="F:oxidoreductase activity"/>
    <property type="evidence" value="ECO:0007669"/>
    <property type="project" value="InterPro"/>
</dbReference>
<dbReference type="Proteomes" id="UP001209412">
    <property type="component" value="Unassembled WGS sequence"/>
</dbReference>
<sequence>MNVAEPRQTTRGHVADRNRPFLEIEAFLDFICPCCLIGTRHLRAAMKRLTELRPEIELRVVWRSAQLLPNTPPAGEPYRVFYLARLGGSKAVAARRAQLQQAGRPAGITFSFDQNPLLPNTAAAHRLLA</sequence>
<proteinExistence type="predicted"/>
<evidence type="ECO:0000313" key="4">
    <source>
        <dbReference type="Proteomes" id="UP001209412"/>
    </source>
</evidence>
<dbReference type="EMBL" id="JAPKHW010000049">
    <property type="protein sequence ID" value="MCX4151076.1"/>
    <property type="molecule type" value="Genomic_DNA"/>
</dbReference>
<reference evidence="3" key="1">
    <citation type="submission" date="2022-06" db="EMBL/GenBank/DDBJ databases">
        <title>PHB producers.</title>
        <authorList>
            <person name="Besaury L."/>
        </authorList>
    </citation>
    <scope>NUCLEOTIDE SEQUENCE</scope>
    <source>
        <strain evidence="3 4">SEWS6</strain>
    </source>
</reference>
<dbReference type="SUPFAM" id="SSF52833">
    <property type="entry name" value="Thioredoxin-like"/>
    <property type="match status" value="1"/>
</dbReference>
<evidence type="ECO:0000259" key="1">
    <source>
        <dbReference type="Pfam" id="PF01323"/>
    </source>
</evidence>
<dbReference type="EMBL" id="JAMXWF010000049">
    <property type="protein sequence ID" value="MDQ6412889.1"/>
    <property type="molecule type" value="Genomic_DNA"/>
</dbReference>
<dbReference type="Pfam" id="PF01323">
    <property type="entry name" value="DSBA"/>
    <property type="match status" value="1"/>
</dbReference>
<accession>A0AAP5BN27</accession>
<feature type="domain" description="DSBA-like thioredoxin" evidence="1">
    <location>
        <begin position="24"/>
        <end position="128"/>
    </location>
</feature>
<gene>
    <name evidence="3" type="ORF">NIE36_37845</name>
    <name evidence="2" type="ORF">OSB80_37940</name>
</gene>
<dbReference type="Gene3D" id="3.40.30.10">
    <property type="entry name" value="Glutaredoxin"/>
    <property type="match status" value="1"/>
</dbReference>
<dbReference type="RefSeq" id="WP_266261440.1">
    <property type="nucleotide sequence ID" value="NZ_JAMXWF010000049.1"/>
</dbReference>
<dbReference type="AlphaFoldDB" id="A0AAP5BN27"/>
<evidence type="ECO:0000313" key="3">
    <source>
        <dbReference type="EMBL" id="MDQ6412889.1"/>
    </source>
</evidence>
<protein>
    <submittedName>
        <fullName evidence="3">DsbA family protein</fullName>
    </submittedName>
</protein>
<dbReference type="InterPro" id="IPR001853">
    <property type="entry name" value="DSBA-like_thioredoxin_dom"/>
</dbReference>
<evidence type="ECO:0000313" key="2">
    <source>
        <dbReference type="EMBL" id="MCX4151076.1"/>
    </source>
</evidence>
<keyword evidence="4" id="KW-1185">Reference proteome</keyword>
<organism evidence="3 5">
    <name type="scientific">Paraburkholderia madseniana</name>
    <dbReference type="NCBI Taxonomy" id="2599607"/>
    <lineage>
        <taxon>Bacteria</taxon>
        <taxon>Pseudomonadati</taxon>
        <taxon>Pseudomonadota</taxon>
        <taxon>Betaproteobacteria</taxon>
        <taxon>Burkholderiales</taxon>
        <taxon>Burkholderiaceae</taxon>
        <taxon>Paraburkholderia</taxon>
    </lineage>
</organism>
<comment type="caution">
    <text evidence="3">The sequence shown here is derived from an EMBL/GenBank/DDBJ whole genome shotgun (WGS) entry which is preliminary data.</text>
</comment>